<evidence type="ECO:0000256" key="5">
    <source>
        <dbReference type="ARBA" id="ARBA00023004"/>
    </source>
</evidence>
<dbReference type="PANTHER" id="PTHR46458">
    <property type="entry name" value="BLR2807 PROTEIN"/>
    <property type="match status" value="1"/>
</dbReference>
<dbReference type="InterPro" id="IPR009050">
    <property type="entry name" value="Globin-like_sf"/>
</dbReference>
<dbReference type="EMBL" id="JAIWYP010000011">
    <property type="protein sequence ID" value="KAH3739832.1"/>
    <property type="molecule type" value="Genomic_DNA"/>
</dbReference>
<keyword evidence="9" id="KW-1185">Reference proteome</keyword>
<dbReference type="PROSITE" id="PS01033">
    <property type="entry name" value="GLOBIN"/>
    <property type="match status" value="1"/>
</dbReference>
<evidence type="ECO:0000256" key="2">
    <source>
        <dbReference type="ARBA" id="ARBA00022617"/>
    </source>
</evidence>
<dbReference type="SUPFAM" id="SSF46458">
    <property type="entry name" value="Globin-like"/>
    <property type="match status" value="1"/>
</dbReference>
<dbReference type="AlphaFoldDB" id="A0A9D4D6Y5"/>
<organism evidence="8 9">
    <name type="scientific">Dreissena polymorpha</name>
    <name type="common">Zebra mussel</name>
    <name type="synonym">Mytilus polymorpha</name>
    <dbReference type="NCBI Taxonomy" id="45954"/>
    <lineage>
        <taxon>Eukaryota</taxon>
        <taxon>Metazoa</taxon>
        <taxon>Spiralia</taxon>
        <taxon>Lophotrochozoa</taxon>
        <taxon>Mollusca</taxon>
        <taxon>Bivalvia</taxon>
        <taxon>Autobranchia</taxon>
        <taxon>Heteroconchia</taxon>
        <taxon>Euheterodonta</taxon>
        <taxon>Imparidentia</taxon>
        <taxon>Neoheterodontei</taxon>
        <taxon>Myida</taxon>
        <taxon>Dreissenoidea</taxon>
        <taxon>Dreissenidae</taxon>
        <taxon>Dreissena</taxon>
    </lineage>
</organism>
<dbReference type="GO" id="GO:0005344">
    <property type="term" value="F:oxygen carrier activity"/>
    <property type="evidence" value="ECO:0007669"/>
    <property type="project" value="UniProtKB-KW"/>
</dbReference>
<name>A0A9D4D6Y5_DREPO</name>
<evidence type="ECO:0000313" key="8">
    <source>
        <dbReference type="EMBL" id="KAH3739832.1"/>
    </source>
</evidence>
<dbReference type="GO" id="GO:0046872">
    <property type="term" value="F:metal ion binding"/>
    <property type="evidence" value="ECO:0007669"/>
    <property type="project" value="UniProtKB-KW"/>
</dbReference>
<dbReference type="InterPro" id="IPR000971">
    <property type="entry name" value="Globin"/>
</dbReference>
<keyword evidence="4" id="KW-0479">Metal-binding</keyword>
<comment type="similarity">
    <text evidence="6">Belongs to the globin family.</text>
</comment>
<dbReference type="InterPro" id="IPR012292">
    <property type="entry name" value="Globin/Proto"/>
</dbReference>
<accession>A0A9D4D6Y5</accession>
<evidence type="ECO:0000256" key="6">
    <source>
        <dbReference type="RuleBase" id="RU000356"/>
    </source>
</evidence>
<gene>
    <name evidence="8" type="ORF">DPMN_046522</name>
</gene>
<dbReference type="CDD" id="cd01040">
    <property type="entry name" value="Mb-like"/>
    <property type="match status" value="1"/>
</dbReference>
<keyword evidence="3 6" id="KW-0561">Oxygen transport</keyword>
<dbReference type="GO" id="GO:0019825">
    <property type="term" value="F:oxygen binding"/>
    <property type="evidence" value="ECO:0007669"/>
    <property type="project" value="InterPro"/>
</dbReference>
<reference evidence="8" key="2">
    <citation type="submission" date="2020-11" db="EMBL/GenBank/DDBJ databases">
        <authorList>
            <person name="McCartney M.A."/>
            <person name="Auch B."/>
            <person name="Kono T."/>
            <person name="Mallez S."/>
            <person name="Becker A."/>
            <person name="Gohl D.M."/>
            <person name="Silverstein K.A.T."/>
            <person name="Koren S."/>
            <person name="Bechman K.B."/>
            <person name="Herman A."/>
            <person name="Abrahante J.E."/>
            <person name="Garbe J."/>
        </authorList>
    </citation>
    <scope>NUCLEOTIDE SEQUENCE</scope>
    <source>
        <strain evidence="8">Duluth1</strain>
        <tissue evidence="8">Whole animal</tissue>
    </source>
</reference>
<evidence type="ECO:0000256" key="1">
    <source>
        <dbReference type="ARBA" id="ARBA00022448"/>
    </source>
</evidence>
<dbReference type="GO" id="GO:0020037">
    <property type="term" value="F:heme binding"/>
    <property type="evidence" value="ECO:0007669"/>
    <property type="project" value="InterPro"/>
</dbReference>
<evidence type="ECO:0000259" key="7">
    <source>
        <dbReference type="PROSITE" id="PS01033"/>
    </source>
</evidence>
<evidence type="ECO:0000256" key="4">
    <source>
        <dbReference type="ARBA" id="ARBA00022723"/>
    </source>
</evidence>
<proteinExistence type="inferred from homology"/>
<dbReference type="Proteomes" id="UP000828390">
    <property type="component" value="Unassembled WGS sequence"/>
</dbReference>
<evidence type="ECO:0000256" key="3">
    <source>
        <dbReference type="ARBA" id="ARBA00022621"/>
    </source>
</evidence>
<sequence>MGNKLTLGEASFSIRDKQLHNVLTCNQMQLVKKSWNLLNGDLDTLGGIVFRRFFEIEPQLKIVFPKIVHINHDNKLDANIDMDMLLRHGAVVMKALGAAVESLGDSSCLNSVIITIGQIHCYRNVKPKMIKKLWPCLNYGLHAVLKENYTKEIAQAWRCLYYYMCGLMIHGMLNPDTD</sequence>
<dbReference type="Pfam" id="PF00042">
    <property type="entry name" value="Globin"/>
    <property type="match status" value="1"/>
</dbReference>
<dbReference type="Gene3D" id="1.10.490.10">
    <property type="entry name" value="Globins"/>
    <property type="match status" value="1"/>
</dbReference>
<evidence type="ECO:0000313" key="9">
    <source>
        <dbReference type="Proteomes" id="UP000828390"/>
    </source>
</evidence>
<dbReference type="OrthoDB" id="436496at2759"/>
<dbReference type="PANTHER" id="PTHR46458:SF1">
    <property type="entry name" value="GEO09476P1"/>
    <property type="match status" value="1"/>
</dbReference>
<dbReference type="InterPro" id="IPR050532">
    <property type="entry name" value="Globin-like_OT"/>
</dbReference>
<keyword evidence="2 6" id="KW-0349">Heme</keyword>
<reference evidence="8" key="1">
    <citation type="journal article" date="2019" name="bioRxiv">
        <title>The Genome of the Zebra Mussel, Dreissena polymorpha: A Resource for Invasive Species Research.</title>
        <authorList>
            <person name="McCartney M.A."/>
            <person name="Auch B."/>
            <person name="Kono T."/>
            <person name="Mallez S."/>
            <person name="Zhang Y."/>
            <person name="Obille A."/>
            <person name="Becker A."/>
            <person name="Abrahante J.E."/>
            <person name="Garbe J."/>
            <person name="Badalamenti J.P."/>
            <person name="Herman A."/>
            <person name="Mangelson H."/>
            <person name="Liachko I."/>
            <person name="Sullivan S."/>
            <person name="Sone E.D."/>
            <person name="Koren S."/>
            <person name="Silverstein K.A.T."/>
            <person name="Beckman K.B."/>
            <person name="Gohl D.M."/>
        </authorList>
    </citation>
    <scope>NUCLEOTIDE SEQUENCE</scope>
    <source>
        <strain evidence="8">Duluth1</strain>
        <tissue evidence="8">Whole animal</tissue>
    </source>
</reference>
<protein>
    <recommendedName>
        <fullName evidence="7">Globin domain-containing protein</fullName>
    </recommendedName>
</protein>
<dbReference type="InterPro" id="IPR044399">
    <property type="entry name" value="Mb-like_M"/>
</dbReference>
<keyword evidence="1 6" id="KW-0813">Transport</keyword>
<comment type="caution">
    <text evidence="8">The sequence shown here is derived from an EMBL/GenBank/DDBJ whole genome shotgun (WGS) entry which is preliminary data.</text>
</comment>
<feature type="domain" description="Globin" evidence="7">
    <location>
        <begin position="22"/>
        <end position="173"/>
    </location>
</feature>
<keyword evidence="5" id="KW-0408">Iron</keyword>